<proteinExistence type="predicted"/>
<accession>A0ABR2GCN8</accession>
<gene>
    <name evidence="1" type="ORF">V6N12_050334</name>
</gene>
<sequence>MVDCIGCMPLEAYAISIVYDRMLSTTCSASNRPCEYVVHSGVLIVYVRIGLELKNHHSCTLQAQEYRYMGLRTGTRVPEMQSTVSVCVSKHRFCNCSQSTGTLDIRTSTAVSLITGTPGIRTSAAGR</sequence>
<name>A0ABR2GCN8_9ROSI</name>
<reference evidence="1 2" key="1">
    <citation type="journal article" date="2024" name="G3 (Bethesda)">
        <title>Genome assembly of Hibiscus sabdariffa L. provides insights into metabolisms of medicinal natural products.</title>
        <authorList>
            <person name="Kim T."/>
        </authorList>
    </citation>
    <scope>NUCLEOTIDE SEQUENCE [LARGE SCALE GENOMIC DNA]</scope>
    <source>
        <strain evidence="1">TK-2024</strain>
        <tissue evidence="1">Old leaves</tissue>
    </source>
</reference>
<keyword evidence="2" id="KW-1185">Reference proteome</keyword>
<comment type="caution">
    <text evidence="1">The sequence shown here is derived from an EMBL/GenBank/DDBJ whole genome shotgun (WGS) entry which is preliminary data.</text>
</comment>
<evidence type="ECO:0000313" key="2">
    <source>
        <dbReference type="Proteomes" id="UP001472677"/>
    </source>
</evidence>
<organism evidence="1 2">
    <name type="scientific">Hibiscus sabdariffa</name>
    <name type="common">roselle</name>
    <dbReference type="NCBI Taxonomy" id="183260"/>
    <lineage>
        <taxon>Eukaryota</taxon>
        <taxon>Viridiplantae</taxon>
        <taxon>Streptophyta</taxon>
        <taxon>Embryophyta</taxon>
        <taxon>Tracheophyta</taxon>
        <taxon>Spermatophyta</taxon>
        <taxon>Magnoliopsida</taxon>
        <taxon>eudicotyledons</taxon>
        <taxon>Gunneridae</taxon>
        <taxon>Pentapetalae</taxon>
        <taxon>rosids</taxon>
        <taxon>malvids</taxon>
        <taxon>Malvales</taxon>
        <taxon>Malvaceae</taxon>
        <taxon>Malvoideae</taxon>
        <taxon>Hibiscus</taxon>
    </lineage>
</organism>
<protein>
    <submittedName>
        <fullName evidence="1">Uncharacterized protein</fullName>
    </submittedName>
</protein>
<dbReference type="Proteomes" id="UP001472677">
    <property type="component" value="Unassembled WGS sequence"/>
</dbReference>
<dbReference type="EMBL" id="JBBPBM010000001">
    <property type="protein sequence ID" value="KAK8600480.1"/>
    <property type="molecule type" value="Genomic_DNA"/>
</dbReference>
<evidence type="ECO:0000313" key="1">
    <source>
        <dbReference type="EMBL" id="KAK8600480.1"/>
    </source>
</evidence>